<accession>A0ABD2LWS4</accession>
<protein>
    <submittedName>
        <fullName evidence="1">Uncharacterized protein</fullName>
    </submittedName>
</protein>
<dbReference type="Proteomes" id="UP001620626">
    <property type="component" value="Unassembled WGS sequence"/>
</dbReference>
<comment type="caution">
    <text evidence="1">The sequence shown here is derived from an EMBL/GenBank/DDBJ whole genome shotgun (WGS) entry which is preliminary data.</text>
</comment>
<reference evidence="1 2" key="1">
    <citation type="submission" date="2024-10" db="EMBL/GenBank/DDBJ databases">
        <authorList>
            <person name="Kim D."/>
        </authorList>
    </citation>
    <scope>NUCLEOTIDE SEQUENCE [LARGE SCALE GENOMIC DNA]</scope>
    <source>
        <strain evidence="1">BH-2024</strain>
    </source>
</reference>
<proteinExistence type="predicted"/>
<organism evidence="1 2">
    <name type="scientific">Heterodera trifolii</name>
    <dbReference type="NCBI Taxonomy" id="157864"/>
    <lineage>
        <taxon>Eukaryota</taxon>
        <taxon>Metazoa</taxon>
        <taxon>Ecdysozoa</taxon>
        <taxon>Nematoda</taxon>
        <taxon>Chromadorea</taxon>
        <taxon>Rhabditida</taxon>
        <taxon>Tylenchina</taxon>
        <taxon>Tylenchomorpha</taxon>
        <taxon>Tylenchoidea</taxon>
        <taxon>Heteroderidae</taxon>
        <taxon>Heteroderinae</taxon>
        <taxon>Heterodera</taxon>
    </lineage>
</organism>
<sequence length="243" mass="26687">MDEFAQHAAVQATQNVAGLNAAALPQEGKRFSIFLQRALTKTGNVEPLNRLLQNVLKVGRQFRAFLCEPTPFAKLQTPVALLLFGDRGVGKLHIARTIADETNVEKLSPIGLSAAIDDAKAKKGFLFIGTSTDRKRAMEVFTNIDESLYRKIETQLPFETRRRRLFNCPETPLASLRQNDKSGEILATVNRDFGQSAAYVSNFTKALGLHEAGHAAQAVVGRDVLPVQFVTIAPNMKSLGLVR</sequence>
<evidence type="ECO:0000313" key="1">
    <source>
        <dbReference type="EMBL" id="KAL3119688.1"/>
    </source>
</evidence>
<name>A0ABD2LWS4_9BILA</name>
<gene>
    <name evidence="1" type="ORF">niasHT_009634</name>
</gene>
<dbReference type="EMBL" id="JBICBT010000239">
    <property type="protein sequence ID" value="KAL3119688.1"/>
    <property type="molecule type" value="Genomic_DNA"/>
</dbReference>
<evidence type="ECO:0000313" key="2">
    <source>
        <dbReference type="Proteomes" id="UP001620626"/>
    </source>
</evidence>
<dbReference type="AlphaFoldDB" id="A0ABD2LWS4"/>
<keyword evidence="2" id="KW-1185">Reference proteome</keyword>